<dbReference type="Gene3D" id="3.40.50.10140">
    <property type="entry name" value="Toll/interleukin-1 receptor homology (TIR) domain"/>
    <property type="match status" value="1"/>
</dbReference>
<dbReference type="SUPFAM" id="SSF52200">
    <property type="entry name" value="Toll/Interleukin receptor TIR domain"/>
    <property type="match status" value="1"/>
</dbReference>
<dbReference type="InterPro" id="IPR003591">
    <property type="entry name" value="Leu-rich_rpt_typical-subtyp"/>
</dbReference>
<dbReference type="InterPro" id="IPR025875">
    <property type="entry name" value="Leu-rich_rpt_4"/>
</dbReference>
<evidence type="ECO:0000256" key="7">
    <source>
        <dbReference type="ARBA" id="ARBA00022614"/>
    </source>
</evidence>
<dbReference type="GO" id="GO:0005886">
    <property type="term" value="C:plasma membrane"/>
    <property type="evidence" value="ECO:0007669"/>
    <property type="project" value="UniProtKB-SubCell"/>
</dbReference>
<dbReference type="Pfam" id="PF13855">
    <property type="entry name" value="LRR_8"/>
    <property type="match status" value="1"/>
</dbReference>
<dbReference type="Gene3D" id="3.80.10.10">
    <property type="entry name" value="Ribonuclease Inhibitor"/>
    <property type="match status" value="1"/>
</dbReference>
<comment type="subcellular location">
    <subcellularLocation>
        <location evidence="1">Cell membrane</location>
        <topology evidence="1">Single-pass type I membrane protein</topology>
    </subcellularLocation>
    <subcellularLocation>
        <location evidence="3">Cell projection</location>
        <location evidence="3">Ruffle</location>
    </subcellularLocation>
    <subcellularLocation>
        <location evidence="2">Early endosome</location>
    </subcellularLocation>
</comment>
<feature type="transmembrane region" description="Helical" evidence="24">
    <location>
        <begin position="634"/>
        <end position="657"/>
    </location>
</feature>
<dbReference type="Proteomes" id="UP001652642">
    <property type="component" value="Chromosome Z"/>
</dbReference>
<dbReference type="InterPro" id="IPR001611">
    <property type="entry name" value="Leu-rich_rpt"/>
</dbReference>
<dbReference type="GO" id="GO:0032497">
    <property type="term" value="P:detection of lipopolysaccharide"/>
    <property type="evidence" value="ECO:0007669"/>
    <property type="project" value="TreeGrafter"/>
</dbReference>
<keyword evidence="26" id="KW-1185">Reference proteome</keyword>
<dbReference type="Pfam" id="PF01582">
    <property type="entry name" value="TIR"/>
    <property type="match status" value="1"/>
</dbReference>
<evidence type="ECO:0000256" key="23">
    <source>
        <dbReference type="PIRNR" id="PIRNR037595"/>
    </source>
</evidence>
<dbReference type="PANTHER" id="PTHR24365:SF521">
    <property type="entry name" value="TOLL-LIKE RECEPTOR 4"/>
    <property type="match status" value="1"/>
</dbReference>
<dbReference type="OrthoDB" id="1421090at2759"/>
<keyword evidence="12" id="KW-0832">Ubl conjugation</keyword>
<dbReference type="GeneID" id="110088887"/>
<evidence type="ECO:0000313" key="26">
    <source>
        <dbReference type="Proteomes" id="UP001652642"/>
    </source>
</evidence>
<dbReference type="PANTHER" id="PTHR24365">
    <property type="entry name" value="TOLL-LIKE RECEPTOR"/>
    <property type="match status" value="1"/>
</dbReference>
<dbReference type="GO" id="GO:0034142">
    <property type="term" value="P:toll-like receptor 4 signaling pathway"/>
    <property type="evidence" value="ECO:0007669"/>
    <property type="project" value="TreeGrafter"/>
</dbReference>
<keyword evidence="18 23" id="KW-0675">Receptor</keyword>
<dbReference type="GO" id="GO:0004888">
    <property type="term" value="F:transmembrane signaling receptor activity"/>
    <property type="evidence" value="ECO:0007669"/>
    <property type="project" value="InterPro"/>
</dbReference>
<dbReference type="SMART" id="SM00369">
    <property type="entry name" value="LRR_TYP"/>
    <property type="match status" value="10"/>
</dbReference>
<keyword evidence="7" id="KW-0433">Leucine-rich repeat</keyword>
<dbReference type="InterPro" id="IPR035897">
    <property type="entry name" value="Toll_tir_struct_dom_sf"/>
</dbReference>
<keyword evidence="11" id="KW-0967">Endosome</keyword>
<evidence type="ECO:0000256" key="8">
    <source>
        <dbReference type="ARBA" id="ARBA00022692"/>
    </source>
</evidence>
<reference evidence="27" key="1">
    <citation type="submission" date="2025-08" db="UniProtKB">
        <authorList>
            <consortium name="RefSeq"/>
        </authorList>
    </citation>
    <scope>IDENTIFICATION</scope>
</reference>
<keyword evidence="19" id="KW-0325">Glycoprotein</keyword>
<dbReference type="GO" id="GO:0050829">
    <property type="term" value="P:defense response to Gram-negative bacterium"/>
    <property type="evidence" value="ECO:0007669"/>
    <property type="project" value="TreeGrafter"/>
</dbReference>
<evidence type="ECO:0000256" key="16">
    <source>
        <dbReference type="ARBA" id="ARBA00023136"/>
    </source>
</evidence>
<keyword evidence="21" id="KW-0966">Cell projection</keyword>
<evidence type="ECO:0000256" key="11">
    <source>
        <dbReference type="ARBA" id="ARBA00022753"/>
    </source>
</evidence>
<keyword evidence="9" id="KW-0732">Signal</keyword>
<evidence type="ECO:0000256" key="3">
    <source>
        <dbReference type="ARBA" id="ARBA00004466"/>
    </source>
</evidence>
<evidence type="ECO:0000256" key="21">
    <source>
        <dbReference type="ARBA" id="ARBA00023273"/>
    </source>
</evidence>
<evidence type="ECO:0000313" key="27">
    <source>
        <dbReference type="RefSeq" id="XP_020667163.2"/>
    </source>
</evidence>
<dbReference type="GO" id="GO:0005769">
    <property type="term" value="C:early endosome"/>
    <property type="evidence" value="ECO:0007669"/>
    <property type="project" value="UniProtKB-SubCell"/>
</dbReference>
<evidence type="ECO:0000256" key="13">
    <source>
        <dbReference type="ARBA" id="ARBA00022859"/>
    </source>
</evidence>
<evidence type="ECO:0000256" key="14">
    <source>
        <dbReference type="ARBA" id="ARBA00022989"/>
    </source>
</evidence>
<dbReference type="Pfam" id="PF00560">
    <property type="entry name" value="LRR_1"/>
    <property type="match status" value="1"/>
</dbReference>
<keyword evidence="20 23" id="KW-0395">Inflammatory response</keyword>
<comment type="similarity">
    <text evidence="4 23">Belongs to the Toll-like receptor family.</text>
</comment>
<dbReference type="CTD" id="7099"/>
<keyword evidence="13 23" id="KW-0391">Immunity</keyword>
<evidence type="ECO:0000256" key="6">
    <source>
        <dbReference type="ARBA" id="ARBA00022588"/>
    </source>
</evidence>
<keyword evidence="5" id="KW-1003">Cell membrane</keyword>
<dbReference type="GO" id="GO:0001875">
    <property type="term" value="F:lipopolysaccharide immune receptor activity"/>
    <property type="evidence" value="ECO:0007669"/>
    <property type="project" value="TreeGrafter"/>
</dbReference>
<dbReference type="InterPro" id="IPR000483">
    <property type="entry name" value="Cys-rich_flank_reg_C"/>
</dbReference>
<dbReference type="PIRSF" id="PIRSF037595">
    <property type="entry name" value="Toll-like_receptor"/>
    <property type="match status" value="1"/>
</dbReference>
<dbReference type="PROSITE" id="PS50104">
    <property type="entry name" value="TIR"/>
    <property type="match status" value="1"/>
</dbReference>
<gene>
    <name evidence="27" type="primary">TLR4</name>
</gene>
<evidence type="ECO:0000256" key="18">
    <source>
        <dbReference type="ARBA" id="ARBA00023170"/>
    </source>
</evidence>
<evidence type="ECO:0000256" key="12">
    <source>
        <dbReference type="ARBA" id="ARBA00022843"/>
    </source>
</evidence>
<evidence type="ECO:0000256" key="2">
    <source>
        <dbReference type="ARBA" id="ARBA00004412"/>
    </source>
</evidence>
<evidence type="ECO:0000256" key="22">
    <source>
        <dbReference type="ARBA" id="ARBA00040109"/>
    </source>
</evidence>
<keyword evidence="8 24" id="KW-0812">Transmembrane</keyword>
<organism evidence="26 27">
    <name type="scientific">Pogona vitticeps</name>
    <name type="common">central bearded dragon</name>
    <dbReference type="NCBI Taxonomy" id="103695"/>
    <lineage>
        <taxon>Eukaryota</taxon>
        <taxon>Metazoa</taxon>
        <taxon>Chordata</taxon>
        <taxon>Craniata</taxon>
        <taxon>Vertebrata</taxon>
        <taxon>Euteleostomi</taxon>
        <taxon>Lepidosauria</taxon>
        <taxon>Squamata</taxon>
        <taxon>Bifurcata</taxon>
        <taxon>Unidentata</taxon>
        <taxon>Episquamata</taxon>
        <taxon>Toxicofera</taxon>
        <taxon>Iguania</taxon>
        <taxon>Acrodonta</taxon>
        <taxon>Agamidae</taxon>
        <taxon>Amphibolurinae</taxon>
        <taxon>Pogona</taxon>
    </lineage>
</organism>
<dbReference type="KEGG" id="pvt:110088887"/>
<dbReference type="GO" id="GO:0006954">
    <property type="term" value="P:inflammatory response"/>
    <property type="evidence" value="ECO:0007669"/>
    <property type="project" value="UniProtKB-UniRule"/>
</dbReference>
<feature type="domain" description="TIR" evidence="25">
    <location>
        <begin position="681"/>
        <end position="824"/>
    </location>
</feature>
<proteinExistence type="inferred from homology"/>
<keyword evidence="6 23" id="KW-0399">Innate immunity</keyword>
<dbReference type="FunCoup" id="A0A6J0V4M0">
    <property type="interactions" value="94"/>
</dbReference>
<evidence type="ECO:0000256" key="15">
    <source>
        <dbReference type="ARBA" id="ARBA00023027"/>
    </source>
</evidence>
<dbReference type="InterPro" id="IPR032675">
    <property type="entry name" value="LRR_dom_sf"/>
</dbReference>
<evidence type="ECO:0000256" key="20">
    <source>
        <dbReference type="ARBA" id="ARBA00023198"/>
    </source>
</evidence>
<dbReference type="AlphaFoldDB" id="A0A6J0V4M0"/>
<evidence type="ECO:0000256" key="10">
    <source>
        <dbReference type="ARBA" id="ARBA00022737"/>
    </source>
</evidence>
<accession>A0A6J0V4M0</accession>
<dbReference type="GO" id="GO:0001726">
    <property type="term" value="C:ruffle"/>
    <property type="evidence" value="ECO:0007669"/>
    <property type="project" value="UniProtKB-SubCell"/>
</dbReference>
<evidence type="ECO:0000256" key="5">
    <source>
        <dbReference type="ARBA" id="ARBA00022475"/>
    </source>
</evidence>
<keyword evidence="16 24" id="KW-0472">Membrane</keyword>
<dbReference type="SMART" id="SM00255">
    <property type="entry name" value="TIR"/>
    <property type="match status" value="1"/>
</dbReference>
<dbReference type="InParanoid" id="A0A6J0V4M0"/>
<keyword evidence="15" id="KW-0520">NAD</keyword>
<sequence length="841" mass="95704">MSWAGALYPPVFTPFSLAVLFWSYFTTRSLNPCSEVIPGMSYKCMELNLSGIPPGLPLSTESLDLSFNPLKILTSNYFSSVLALRFLDLTRCNIQNIEDKAFAGLCNLSVLILTANPLHFLGQKAFHDLTSLRRLVAVETNRSSLEDLPIGHLTALQELNLSNNHIHSLKLPEYFSQLHSLQFLSLQSNMISAIFVGDFETLSSRNLSLVLSRNEIQSIEHGAFAGVYLQQLTLRGSFKNSALMQAGLHNLSGLQVTSLVLGEYRNIEKLETFNKDLLNGLCHIHLQEITLIHFSTIDDTNQLSDCLNDIPTVRLVSTYVHQMSLFPENASVRHLEFKTCKFREVPAMQLSSLKELRVLRITQSPRHLTSFEEKFTDLRHLETLDLSENSLKASICWTCLSEGVPNLKHLNLSFNSVIILPAECGVSKLEYLDVQHTKLFNTGAAPSFLCLEKLIYLDMSHTNTKIVIDNVFHGLYSLRVLKMAGNSFEGNQLGDIFKKLTKLQILDLSSCKLQHILASSLAHLHDLHLLNVSQNKLVELHPEVYAHLHALTVLDFHSNQLNALTDQNLENLPRSLKSLDLSQNLFDCSCDHLNFLRWAKKHKGLLQHHENMVCHSPMDLKNVPLMDSDLSCSVSMTTVAVAVGTTLVLALFGILVYKYYFHLYYMMVLLSRDRLATEKDTVYDAFVIYSSEDQEWVTRELEETLEAGVPRFRLCLYYRDFIPGVSIITNIIKEGFQSSRKVIAVVSTHFLESRWCNFELEVAQSWQLLDSKASLVLIVLEGVDKSVVQKKLGLFRYLRRNTYLVWRDRELNRHMFLRQLRSALLEGKTWTEEELKSMLTN</sequence>
<dbReference type="InterPro" id="IPR000157">
    <property type="entry name" value="TIR_dom"/>
</dbReference>
<evidence type="ECO:0000256" key="17">
    <source>
        <dbReference type="ARBA" id="ARBA00023157"/>
    </source>
</evidence>
<dbReference type="RefSeq" id="XP_020667163.2">
    <property type="nucleotide sequence ID" value="XM_020811504.2"/>
</dbReference>
<evidence type="ECO:0000256" key="4">
    <source>
        <dbReference type="ARBA" id="ARBA00009634"/>
    </source>
</evidence>
<dbReference type="GO" id="GO:0001530">
    <property type="term" value="F:lipopolysaccharide binding"/>
    <property type="evidence" value="ECO:0007669"/>
    <property type="project" value="TreeGrafter"/>
</dbReference>
<evidence type="ECO:0000256" key="9">
    <source>
        <dbReference type="ARBA" id="ARBA00022729"/>
    </source>
</evidence>
<dbReference type="InterPro" id="IPR017241">
    <property type="entry name" value="Toll-like_receptor"/>
</dbReference>
<evidence type="ECO:0000256" key="1">
    <source>
        <dbReference type="ARBA" id="ARBA00004251"/>
    </source>
</evidence>
<dbReference type="GO" id="GO:0002755">
    <property type="term" value="P:MyD88-dependent toll-like receptor signaling pathway"/>
    <property type="evidence" value="ECO:0007669"/>
    <property type="project" value="TreeGrafter"/>
</dbReference>
<keyword evidence="17" id="KW-1015">Disulfide bond</keyword>
<dbReference type="SMART" id="SM00082">
    <property type="entry name" value="LRRCT"/>
    <property type="match status" value="1"/>
</dbReference>
<evidence type="ECO:0000259" key="25">
    <source>
        <dbReference type="PROSITE" id="PS50104"/>
    </source>
</evidence>
<protein>
    <recommendedName>
        <fullName evidence="22">Toll-like receptor 4</fullName>
    </recommendedName>
</protein>
<evidence type="ECO:0000256" key="24">
    <source>
        <dbReference type="SAM" id="Phobius"/>
    </source>
</evidence>
<dbReference type="Pfam" id="PF12799">
    <property type="entry name" value="LRR_4"/>
    <property type="match status" value="1"/>
</dbReference>
<keyword evidence="14 24" id="KW-1133">Transmembrane helix</keyword>
<dbReference type="GO" id="GO:0046696">
    <property type="term" value="C:lipopolysaccharide receptor complex"/>
    <property type="evidence" value="ECO:0007669"/>
    <property type="project" value="TreeGrafter"/>
</dbReference>
<name>A0A6J0V4M0_9SAUR</name>
<evidence type="ECO:0000256" key="19">
    <source>
        <dbReference type="ARBA" id="ARBA00023180"/>
    </source>
</evidence>
<dbReference type="GO" id="GO:0045087">
    <property type="term" value="P:innate immune response"/>
    <property type="evidence" value="ECO:0007669"/>
    <property type="project" value="UniProtKB-UniRule"/>
</dbReference>
<dbReference type="SUPFAM" id="SSF52058">
    <property type="entry name" value="L domain-like"/>
    <property type="match status" value="2"/>
</dbReference>
<dbReference type="PROSITE" id="PS51450">
    <property type="entry name" value="LRR"/>
    <property type="match status" value="1"/>
</dbReference>
<keyword evidence="10" id="KW-0677">Repeat</keyword>